<dbReference type="InterPro" id="IPR033690">
    <property type="entry name" value="Adenylat_kinase_CS"/>
</dbReference>
<dbReference type="InterPro" id="IPR027417">
    <property type="entry name" value="P-loop_NTPase"/>
</dbReference>
<dbReference type="CDD" id="cd01428">
    <property type="entry name" value="ADK"/>
    <property type="match status" value="1"/>
</dbReference>
<dbReference type="InterPro" id="IPR000850">
    <property type="entry name" value="Adenylat/UMP-CMP_kin"/>
</dbReference>
<evidence type="ECO:0000256" key="4">
    <source>
        <dbReference type="RuleBase" id="RU003330"/>
    </source>
</evidence>
<protein>
    <recommendedName>
        <fullName evidence="7">Adenylate kinase</fullName>
    </recommendedName>
</protein>
<dbReference type="GO" id="GO:0006139">
    <property type="term" value="P:nucleobase-containing compound metabolic process"/>
    <property type="evidence" value="ECO:0007669"/>
    <property type="project" value="InterPro"/>
</dbReference>
<organism evidence="5 6">
    <name type="scientific">Cyanidium caldarium</name>
    <name type="common">Red alga</name>
    <dbReference type="NCBI Taxonomy" id="2771"/>
    <lineage>
        <taxon>Eukaryota</taxon>
        <taxon>Rhodophyta</taxon>
        <taxon>Bangiophyceae</taxon>
        <taxon>Cyanidiales</taxon>
        <taxon>Cyanidiaceae</taxon>
        <taxon>Cyanidium</taxon>
    </lineage>
</organism>
<proteinExistence type="inferred from homology"/>
<dbReference type="PROSITE" id="PS00113">
    <property type="entry name" value="ADENYLATE_KINASE"/>
    <property type="match status" value="1"/>
</dbReference>
<comment type="similarity">
    <text evidence="4">Belongs to the adenylate kinase family.</text>
</comment>
<dbReference type="HAMAP" id="MF_00235">
    <property type="entry name" value="Adenylate_kinase_Adk"/>
    <property type="match status" value="1"/>
</dbReference>
<dbReference type="SUPFAM" id="SSF52540">
    <property type="entry name" value="P-loop containing nucleoside triphosphate hydrolases"/>
    <property type="match status" value="1"/>
</dbReference>
<dbReference type="GO" id="GO:0019205">
    <property type="term" value="F:nucleobase-containing compound kinase activity"/>
    <property type="evidence" value="ECO:0007669"/>
    <property type="project" value="InterPro"/>
</dbReference>
<dbReference type="AlphaFoldDB" id="A0AAV9J0Y3"/>
<evidence type="ECO:0008006" key="7">
    <source>
        <dbReference type="Google" id="ProtNLM"/>
    </source>
</evidence>
<name>A0AAV9J0Y3_CYACA</name>
<evidence type="ECO:0000313" key="5">
    <source>
        <dbReference type="EMBL" id="KAK4538154.1"/>
    </source>
</evidence>
<comment type="caution">
    <text evidence="5">The sequence shown here is derived from an EMBL/GenBank/DDBJ whole genome shotgun (WGS) entry which is preliminary data.</text>
</comment>
<accession>A0AAV9J0Y3</accession>
<dbReference type="Pfam" id="PF00406">
    <property type="entry name" value="ADK"/>
    <property type="match status" value="1"/>
</dbReference>
<sequence length="295" mass="33186">MIRLVLGKPWGRPALRAGASLGLTLTAAPRLNTRGRSHVTDSAPSSPRVVFIGAPGVGKGTYASRLARAWQVPHISVGDVVRETLEHGDNDLARRMAPYVKRGELVPSELIDELVQRTLRARGDAGFILDGYPRTLEQAQQLDRVTCIDSALVLTLPREVLLTKLTARRYCRRCGRTFNFANIRQHGLHMPPLLPPYCRYADEPRPCDCRRDAQGTPLDCAALREHCTFVERCGGVLSVREDDTESVVRHRLEVYEREHEPIERYYASRGRLRRFALTGGVQEMLPKLQGVMLRM</sequence>
<evidence type="ECO:0000256" key="3">
    <source>
        <dbReference type="ARBA" id="ARBA00022777"/>
    </source>
</evidence>
<keyword evidence="2" id="KW-0547">Nucleotide-binding</keyword>
<dbReference type="EMBL" id="JANCYW010000016">
    <property type="protein sequence ID" value="KAK4538154.1"/>
    <property type="molecule type" value="Genomic_DNA"/>
</dbReference>
<gene>
    <name evidence="5" type="ORF">CDCA_CDCA16G4179</name>
</gene>
<keyword evidence="3 4" id="KW-0418">Kinase</keyword>
<dbReference type="Gene3D" id="3.40.50.300">
    <property type="entry name" value="P-loop containing nucleotide triphosphate hydrolases"/>
    <property type="match status" value="1"/>
</dbReference>
<evidence type="ECO:0000256" key="2">
    <source>
        <dbReference type="ARBA" id="ARBA00022741"/>
    </source>
</evidence>
<evidence type="ECO:0000313" key="6">
    <source>
        <dbReference type="Proteomes" id="UP001301350"/>
    </source>
</evidence>
<evidence type="ECO:0000256" key="1">
    <source>
        <dbReference type="ARBA" id="ARBA00022679"/>
    </source>
</evidence>
<dbReference type="PANTHER" id="PTHR23359">
    <property type="entry name" value="NUCLEOTIDE KINASE"/>
    <property type="match status" value="1"/>
</dbReference>
<keyword evidence="6" id="KW-1185">Reference proteome</keyword>
<dbReference type="PRINTS" id="PR00094">
    <property type="entry name" value="ADENYLTKNASE"/>
</dbReference>
<keyword evidence="1 4" id="KW-0808">Transferase</keyword>
<dbReference type="Proteomes" id="UP001301350">
    <property type="component" value="Unassembled WGS sequence"/>
</dbReference>
<reference evidence="5 6" key="1">
    <citation type="submission" date="2022-07" db="EMBL/GenBank/DDBJ databases">
        <title>Genome-wide signatures of adaptation to extreme environments.</title>
        <authorList>
            <person name="Cho C.H."/>
            <person name="Yoon H.S."/>
        </authorList>
    </citation>
    <scope>NUCLEOTIDE SEQUENCE [LARGE SCALE GENOMIC DNA]</scope>
    <source>
        <strain evidence="5 6">DBV 063 E5</strain>
    </source>
</reference>
<dbReference type="GO" id="GO:0005524">
    <property type="term" value="F:ATP binding"/>
    <property type="evidence" value="ECO:0007669"/>
    <property type="project" value="InterPro"/>
</dbReference>